<gene>
    <name evidence="4" type="ORF">BSTOLATCC_MIC50010</name>
</gene>
<dbReference type="Proteomes" id="UP001162131">
    <property type="component" value="Unassembled WGS sequence"/>
</dbReference>
<dbReference type="InterPro" id="IPR038765">
    <property type="entry name" value="Papain-like_cys_pep_sf"/>
</dbReference>
<dbReference type="Gene3D" id="3.90.70.10">
    <property type="entry name" value="Cysteine proteinases"/>
    <property type="match status" value="1"/>
</dbReference>
<evidence type="ECO:0000256" key="1">
    <source>
        <dbReference type="ARBA" id="ARBA00008455"/>
    </source>
</evidence>
<dbReference type="GO" id="GO:0008234">
    <property type="term" value="F:cysteine-type peptidase activity"/>
    <property type="evidence" value="ECO:0007669"/>
    <property type="project" value="InterPro"/>
</dbReference>
<protein>
    <recommendedName>
        <fullName evidence="3">Peptidase C1A papain C-terminal domain-containing protein</fullName>
    </recommendedName>
</protein>
<evidence type="ECO:0000313" key="4">
    <source>
        <dbReference type="EMBL" id="CAG9329894.1"/>
    </source>
</evidence>
<name>A0AAU9JVX2_9CILI</name>
<dbReference type="SUPFAM" id="SSF54001">
    <property type="entry name" value="Cysteine proteinases"/>
    <property type="match status" value="1"/>
</dbReference>
<comment type="similarity">
    <text evidence="1">Belongs to the peptidase C1 family.</text>
</comment>
<dbReference type="Pfam" id="PF00112">
    <property type="entry name" value="Peptidase_C1"/>
    <property type="match status" value="1"/>
</dbReference>
<dbReference type="InterPro" id="IPR000668">
    <property type="entry name" value="Peptidase_C1A_C"/>
</dbReference>
<evidence type="ECO:0000313" key="5">
    <source>
        <dbReference type="Proteomes" id="UP001162131"/>
    </source>
</evidence>
<proteinExistence type="inferred from homology"/>
<comment type="caution">
    <text evidence="4">The sequence shown here is derived from an EMBL/GenBank/DDBJ whole genome shotgun (WGS) entry which is preliminary data.</text>
</comment>
<dbReference type="EMBL" id="CAJZBQ010000050">
    <property type="protein sequence ID" value="CAG9329894.1"/>
    <property type="molecule type" value="Genomic_DNA"/>
</dbReference>
<dbReference type="AlphaFoldDB" id="A0AAU9JVX2"/>
<dbReference type="InterPro" id="IPR013128">
    <property type="entry name" value="Peptidase_C1A"/>
</dbReference>
<evidence type="ECO:0000256" key="2">
    <source>
        <dbReference type="ARBA" id="ARBA00023145"/>
    </source>
</evidence>
<reference evidence="4" key="1">
    <citation type="submission" date="2021-09" db="EMBL/GenBank/DDBJ databases">
        <authorList>
            <consortium name="AG Swart"/>
            <person name="Singh M."/>
            <person name="Singh A."/>
            <person name="Seah K."/>
            <person name="Emmerich C."/>
        </authorList>
    </citation>
    <scope>NUCLEOTIDE SEQUENCE</scope>
    <source>
        <strain evidence="4">ATCC30299</strain>
    </source>
</reference>
<accession>A0AAU9JVX2</accession>
<feature type="domain" description="Peptidase C1A papain C-terminal" evidence="3">
    <location>
        <begin position="3"/>
        <end position="73"/>
    </location>
</feature>
<sequence>MLHYTGGIIDGGCTVNVNHAVVIVGYQVDVEQDLGYWIVRNSWGTNVGVNGYFYIKMEDGVGVCGIQTVGLYPII</sequence>
<keyword evidence="2" id="KW-0865">Zymogen</keyword>
<evidence type="ECO:0000259" key="3">
    <source>
        <dbReference type="Pfam" id="PF00112"/>
    </source>
</evidence>
<organism evidence="4 5">
    <name type="scientific">Blepharisma stoltei</name>
    <dbReference type="NCBI Taxonomy" id="1481888"/>
    <lineage>
        <taxon>Eukaryota</taxon>
        <taxon>Sar</taxon>
        <taxon>Alveolata</taxon>
        <taxon>Ciliophora</taxon>
        <taxon>Postciliodesmatophora</taxon>
        <taxon>Heterotrichea</taxon>
        <taxon>Heterotrichida</taxon>
        <taxon>Blepharismidae</taxon>
        <taxon>Blepharisma</taxon>
    </lineage>
</organism>
<keyword evidence="5" id="KW-1185">Reference proteome</keyword>
<dbReference type="PANTHER" id="PTHR12411">
    <property type="entry name" value="CYSTEINE PROTEASE FAMILY C1-RELATED"/>
    <property type="match status" value="1"/>
</dbReference>
<dbReference type="GO" id="GO:0006508">
    <property type="term" value="P:proteolysis"/>
    <property type="evidence" value="ECO:0007669"/>
    <property type="project" value="InterPro"/>
</dbReference>